<dbReference type="SUPFAM" id="SSF53448">
    <property type="entry name" value="Nucleotide-diphospho-sugar transferases"/>
    <property type="match status" value="1"/>
</dbReference>
<evidence type="ECO:0000313" key="2">
    <source>
        <dbReference type="EMBL" id="MRX78310.1"/>
    </source>
</evidence>
<gene>
    <name evidence="2" type="ORF">GJU39_19695</name>
</gene>
<dbReference type="OrthoDB" id="7851643at2"/>
<dbReference type="AlphaFoldDB" id="A0A7K0G4D1"/>
<comment type="caution">
    <text evidence="2">The sequence shown here is derived from an EMBL/GenBank/DDBJ whole genome shotgun (WGS) entry which is preliminary data.</text>
</comment>
<dbReference type="RefSeq" id="WP_154282717.1">
    <property type="nucleotide sequence ID" value="NZ_JBHUJQ010000001.1"/>
</dbReference>
<dbReference type="EMBL" id="WKKH01000047">
    <property type="protein sequence ID" value="MRX78310.1"/>
    <property type="molecule type" value="Genomic_DNA"/>
</dbReference>
<dbReference type="Proteomes" id="UP000487757">
    <property type="component" value="Unassembled WGS sequence"/>
</dbReference>
<feature type="domain" description="Streptomycin biosynthesis protein StrF" evidence="1">
    <location>
        <begin position="5"/>
        <end position="183"/>
    </location>
</feature>
<dbReference type="InterPro" id="IPR059123">
    <property type="entry name" value="StrF_dom"/>
</dbReference>
<accession>A0A7K0G4D1</accession>
<keyword evidence="3" id="KW-1185">Reference proteome</keyword>
<evidence type="ECO:0000313" key="3">
    <source>
        <dbReference type="Proteomes" id="UP000487757"/>
    </source>
</evidence>
<name>A0A7K0G4D1_9SPHI</name>
<sequence length="312" mass="36033">MISLIIASANPEYLKKLKDNIAQTIGVQYELLITDNKNQKKGLSQMYNEAASLAKFELLCFMHEDIEYMTYGWGRILIDTFASRTIGLLGVAGSTYKSLTPSMWVADGILGDPVRVNMIQHFKYTSVSPIQHRINPLKEQLSQVTTIDGVWMCMPRYVFEQHRFDEELLPGFHGYDLDLSLQIVGSYPIYVTHEILISHFSEGNPGRDWMDTILKVHQKHLAKLPLNYAKLPQPIMRTSEKNALKVLLLDLRRLGYSLPFRLAIMHRFKFYKVLSVIEFIKFYHKILFNKLVQKKTGNYKISNEAIPNEIIC</sequence>
<proteinExistence type="predicted"/>
<dbReference type="InterPro" id="IPR029044">
    <property type="entry name" value="Nucleotide-diphossugar_trans"/>
</dbReference>
<protein>
    <recommendedName>
        <fullName evidence="1">Streptomycin biosynthesis protein StrF domain-containing protein</fullName>
    </recommendedName>
</protein>
<evidence type="ECO:0000259" key="1">
    <source>
        <dbReference type="Pfam" id="PF13712"/>
    </source>
</evidence>
<reference evidence="2 3" key="1">
    <citation type="submission" date="2019-11" db="EMBL/GenBank/DDBJ databases">
        <title>Pedobacter petrophilus genome.</title>
        <authorList>
            <person name="Feldbauer M.J."/>
            <person name="Newman J.D."/>
        </authorList>
    </citation>
    <scope>NUCLEOTIDE SEQUENCE [LARGE SCALE GENOMIC DNA]</scope>
    <source>
        <strain evidence="2 3">LMG 29686</strain>
    </source>
</reference>
<dbReference type="Gene3D" id="3.90.550.10">
    <property type="entry name" value="Spore Coat Polysaccharide Biosynthesis Protein SpsA, Chain A"/>
    <property type="match status" value="1"/>
</dbReference>
<dbReference type="Pfam" id="PF13712">
    <property type="entry name" value="Glyco_tranf_2_5"/>
    <property type="match status" value="1"/>
</dbReference>
<organism evidence="2 3">
    <name type="scientific">Pedobacter petrophilus</name>
    <dbReference type="NCBI Taxonomy" id="1908241"/>
    <lineage>
        <taxon>Bacteria</taxon>
        <taxon>Pseudomonadati</taxon>
        <taxon>Bacteroidota</taxon>
        <taxon>Sphingobacteriia</taxon>
        <taxon>Sphingobacteriales</taxon>
        <taxon>Sphingobacteriaceae</taxon>
        <taxon>Pedobacter</taxon>
    </lineage>
</organism>